<evidence type="ECO:0000313" key="1">
    <source>
        <dbReference type="EMBL" id="RRR41153.1"/>
    </source>
</evidence>
<comment type="caution">
    <text evidence="1">The sequence shown here is derived from an EMBL/GenBank/DDBJ whole genome shotgun (WGS) entry which is preliminary data.</text>
</comment>
<gene>
    <name evidence="1" type="ORF">EHH44_19250</name>
</gene>
<keyword evidence="2" id="KW-1185">Reference proteome</keyword>
<accession>A0ACD2EIE8</accession>
<organism evidence="1 2">
    <name type="scientific">Mycolicibacter terrae</name>
    <dbReference type="NCBI Taxonomy" id="1788"/>
    <lineage>
        <taxon>Bacteria</taxon>
        <taxon>Bacillati</taxon>
        <taxon>Actinomycetota</taxon>
        <taxon>Actinomycetes</taxon>
        <taxon>Mycobacteriales</taxon>
        <taxon>Mycobacteriaceae</taxon>
        <taxon>Mycolicibacter</taxon>
    </lineage>
</organism>
<dbReference type="Proteomes" id="UP000268891">
    <property type="component" value="Unassembled WGS sequence"/>
</dbReference>
<name>A0ACD2EIE8_9MYCO</name>
<dbReference type="EMBL" id="RRZR01000058">
    <property type="protein sequence ID" value="RRR41153.1"/>
    <property type="molecule type" value="Genomic_DNA"/>
</dbReference>
<evidence type="ECO:0000313" key="2">
    <source>
        <dbReference type="Proteomes" id="UP000268891"/>
    </source>
</evidence>
<proteinExistence type="predicted"/>
<reference evidence="1" key="1">
    <citation type="submission" date="2018-11" db="EMBL/GenBank/DDBJ databases">
        <authorList>
            <person name="Sattar A."/>
            <person name="Zunita Z."/>
            <person name="Jalila A."/>
            <person name="Saleha A.A."/>
        </authorList>
    </citation>
    <scope>NUCLEOTIDE SEQUENCE</scope>
    <source>
        <strain evidence="1">F12-74</strain>
    </source>
</reference>
<sequence length="273" mass="29191">MSMKRNDQAQSWLPEDFGEMLDLAVQAKSVAAQASALFGTERQKVGFPLWVADPEVGWYGELDEISLTDGDTDEVVVTPTKTAGLTLVSNELADDSDPAIADQIASGLANQIAHAIDKAYFANTTAKGPNGLLSLASTSVDTGATVANLDAFVKARYAAEANGAKLSHWLMSPDTAEQLSLLKRQTGSNEPLIEFVEDGITVAGLPVITSTHVDEDTVAWGIDKSQQRYVLRKGTTVERFPAVTNDGLYIRAISRIGLGFLNPAGVVRLHDES</sequence>
<protein>
    <submittedName>
        <fullName evidence="1">Phage major capsid protein</fullName>
    </submittedName>
</protein>